<dbReference type="RefSeq" id="XP_003335040.2">
    <property type="nucleotide sequence ID" value="XM_003334992.2"/>
</dbReference>
<dbReference type="InterPro" id="IPR036910">
    <property type="entry name" value="HMG_box_dom_sf"/>
</dbReference>
<dbReference type="GeneID" id="10530521"/>
<accession>E3L246</accession>
<dbReference type="CDD" id="cd00084">
    <property type="entry name" value="HMG-box_SF"/>
    <property type="match status" value="1"/>
</dbReference>
<reference key="1">
    <citation type="submission" date="2007-01" db="EMBL/GenBank/DDBJ databases">
        <title>The Genome Sequence of Puccinia graminis f. sp. tritici Strain CRL 75-36-700-3.</title>
        <authorList>
            <consortium name="The Broad Institute Genome Sequencing Platform"/>
            <person name="Birren B."/>
            <person name="Lander E."/>
            <person name="Galagan J."/>
            <person name="Nusbaum C."/>
            <person name="Devon K."/>
            <person name="Cuomo C."/>
            <person name="Jaffe D."/>
            <person name="Butler J."/>
            <person name="Alvarez P."/>
            <person name="Gnerre S."/>
            <person name="Grabherr M."/>
            <person name="Mauceli E."/>
            <person name="Brockman W."/>
            <person name="Young S."/>
            <person name="LaButti K."/>
            <person name="Sykes S."/>
            <person name="DeCaprio D."/>
            <person name="Crawford M."/>
            <person name="Koehrsen M."/>
            <person name="Engels R."/>
            <person name="Montgomery P."/>
            <person name="Pearson M."/>
            <person name="Howarth C."/>
            <person name="Larson L."/>
            <person name="White J."/>
            <person name="Zeng Q."/>
            <person name="Kodira C."/>
            <person name="Yandava C."/>
            <person name="Alvarado L."/>
            <person name="O'Leary S."/>
            <person name="Szabo L."/>
            <person name="Dean R."/>
            <person name="Schein J."/>
        </authorList>
    </citation>
    <scope>NUCLEOTIDE SEQUENCE</scope>
    <source>
        <strain>CRL 75-36-700-3</strain>
    </source>
</reference>
<dbReference type="InParanoid" id="E3L246"/>
<feature type="compositionally biased region" description="Acidic residues" evidence="1">
    <location>
        <begin position="482"/>
        <end position="510"/>
    </location>
</feature>
<dbReference type="HOGENOM" id="CLU_522889_0_0_1"/>
<dbReference type="SUPFAM" id="SSF47095">
    <property type="entry name" value="HMG-box"/>
    <property type="match status" value="1"/>
</dbReference>
<reference evidence="3" key="2">
    <citation type="journal article" date="2011" name="Proc. Natl. Acad. Sci. U.S.A.">
        <title>Obligate biotrophy features unraveled by the genomic analysis of rust fungi.</title>
        <authorList>
            <person name="Duplessis S."/>
            <person name="Cuomo C.A."/>
            <person name="Lin Y.-C."/>
            <person name="Aerts A."/>
            <person name="Tisserant E."/>
            <person name="Veneault-Fourrey C."/>
            <person name="Joly D.L."/>
            <person name="Hacquard S."/>
            <person name="Amselem J."/>
            <person name="Cantarel B.L."/>
            <person name="Chiu R."/>
            <person name="Coutinho P.M."/>
            <person name="Feau N."/>
            <person name="Field M."/>
            <person name="Frey P."/>
            <person name="Gelhaye E."/>
            <person name="Goldberg J."/>
            <person name="Grabherr M.G."/>
            <person name="Kodira C.D."/>
            <person name="Kohler A."/>
            <person name="Kuees U."/>
            <person name="Lindquist E.A."/>
            <person name="Lucas S.M."/>
            <person name="Mago R."/>
            <person name="Mauceli E."/>
            <person name="Morin E."/>
            <person name="Murat C."/>
            <person name="Pangilinan J.L."/>
            <person name="Park R."/>
            <person name="Pearson M."/>
            <person name="Quesneville H."/>
            <person name="Rouhier N."/>
            <person name="Sakthikumar S."/>
            <person name="Salamov A.A."/>
            <person name="Schmutz J."/>
            <person name="Selles B."/>
            <person name="Shapiro H."/>
            <person name="Tanguay P."/>
            <person name="Tuskan G.A."/>
            <person name="Henrissat B."/>
            <person name="Van de Peer Y."/>
            <person name="Rouze P."/>
            <person name="Ellis J.G."/>
            <person name="Dodds P.N."/>
            <person name="Schein J.E."/>
            <person name="Zhong S."/>
            <person name="Hamelin R.C."/>
            <person name="Grigoriev I.V."/>
            <person name="Szabo L.J."/>
            <person name="Martin F."/>
        </authorList>
    </citation>
    <scope>NUCLEOTIDE SEQUENCE [LARGE SCALE GENOMIC DNA]</scope>
    <source>
        <strain evidence="3">CRL 75-36-700-3 / race SCCL</strain>
    </source>
</reference>
<feature type="region of interest" description="Disordered" evidence="1">
    <location>
        <begin position="64"/>
        <end position="112"/>
    </location>
</feature>
<sequence length="521" mass="57554">MNPSNHPCSLPGSTRPGLTNPSDLLDPMLASLSSHSGFGDDFLNIDIDIAAALAANDGRANGVPQLNQDLPFDPVTQASTNIGHNENDAATGDDDPEASNPTGDKEESNKRLTMLPDDVMLEMAEMELDALRDQEALHAQVKRLPAYLKAEVDELYYEFQRQLYLLAIKNQIFASLFYTHLGQTNRMRGPTNYNNFCRFDPEAREIFNQKGVPVKQRCKEVANKWRTLTPEIKMKYKDYEFIKTLRSDIPMNQLAASHRIQGMLIVASPCSSGDLFIQSGTELGRNFLSILRKGGDPIKKFQTYVAGMAVVDELCGGNQVAIEGSKEMNKRTVDAIEEPQGNTSAKVAQKYCIGPVRQNKKIIGVKMKDLLNAAGGKQFKAWPGSNVVSELNNASIQLKVKRNDADFHIKELCQPVNKLLIIPSQRILQAIGEGWISLKYKENGADNSYTDEGTQPPQKKARKHRSFHSAQDRSSQLVSSSDSEEEEEDIADLGIGDDDADPGDEVDDSSDNNNGDAALYD</sequence>
<keyword evidence="3" id="KW-1185">Reference proteome</keyword>
<evidence type="ECO:0000313" key="3">
    <source>
        <dbReference type="Proteomes" id="UP000008783"/>
    </source>
</evidence>
<feature type="region of interest" description="Disordered" evidence="1">
    <location>
        <begin position="446"/>
        <end position="521"/>
    </location>
</feature>
<dbReference type="KEGG" id="pgr:PGTG_16647"/>
<feature type="region of interest" description="Disordered" evidence="1">
    <location>
        <begin position="1"/>
        <end position="22"/>
    </location>
</feature>
<name>E3L246_PUCGT</name>
<evidence type="ECO:0000256" key="1">
    <source>
        <dbReference type="SAM" id="MobiDB-lite"/>
    </source>
</evidence>
<dbReference type="AlphaFoldDB" id="E3L246"/>
<feature type="compositionally biased region" description="Polar residues" evidence="1">
    <location>
        <begin position="446"/>
        <end position="457"/>
    </location>
</feature>
<organism evidence="2 3">
    <name type="scientific">Puccinia graminis f. sp. tritici (strain CRL 75-36-700-3 / race SCCL)</name>
    <name type="common">Black stem rust fungus</name>
    <dbReference type="NCBI Taxonomy" id="418459"/>
    <lineage>
        <taxon>Eukaryota</taxon>
        <taxon>Fungi</taxon>
        <taxon>Dikarya</taxon>
        <taxon>Basidiomycota</taxon>
        <taxon>Pucciniomycotina</taxon>
        <taxon>Pucciniomycetes</taxon>
        <taxon>Pucciniales</taxon>
        <taxon>Pucciniaceae</taxon>
        <taxon>Puccinia</taxon>
    </lineage>
</organism>
<feature type="compositionally biased region" description="Low complexity" evidence="1">
    <location>
        <begin position="472"/>
        <end position="481"/>
    </location>
</feature>
<dbReference type="VEuPathDB" id="FungiDB:PGTG_16647"/>
<evidence type="ECO:0000313" key="2">
    <source>
        <dbReference type="EMBL" id="EFP90621.2"/>
    </source>
</evidence>
<gene>
    <name evidence="2" type="ORF">PGTG_16647</name>
</gene>
<proteinExistence type="predicted"/>
<protein>
    <submittedName>
        <fullName evidence="2">Uncharacterized protein</fullName>
    </submittedName>
</protein>
<dbReference type="Proteomes" id="UP000008783">
    <property type="component" value="Unassembled WGS sequence"/>
</dbReference>
<dbReference type="EMBL" id="DS178335">
    <property type="protein sequence ID" value="EFP90621.2"/>
    <property type="molecule type" value="Genomic_DNA"/>
</dbReference>
<dbReference type="OrthoDB" id="10380630at2759"/>